<reference evidence="1" key="1">
    <citation type="journal article" date="2014" name="Front. Microbiol.">
        <title>High frequency of phylogenetically diverse reductive dehalogenase-homologous genes in deep subseafloor sedimentary metagenomes.</title>
        <authorList>
            <person name="Kawai M."/>
            <person name="Futagami T."/>
            <person name="Toyoda A."/>
            <person name="Takaki Y."/>
            <person name="Nishi S."/>
            <person name="Hori S."/>
            <person name="Arai W."/>
            <person name="Tsubouchi T."/>
            <person name="Morono Y."/>
            <person name="Uchiyama I."/>
            <person name="Ito T."/>
            <person name="Fujiyama A."/>
            <person name="Inagaki F."/>
            <person name="Takami H."/>
        </authorList>
    </citation>
    <scope>NUCLEOTIDE SEQUENCE</scope>
    <source>
        <strain evidence="1">Expedition CK06-06</strain>
    </source>
</reference>
<dbReference type="InterPro" id="IPR011030">
    <property type="entry name" value="Lipovitellin_superhlx_dom"/>
</dbReference>
<gene>
    <name evidence="1" type="ORF">S12H4_09998</name>
</gene>
<dbReference type="SUPFAM" id="SSF48431">
    <property type="entry name" value="Lipovitellin-phosvitin complex, superhelical domain"/>
    <property type="match status" value="1"/>
</dbReference>
<evidence type="ECO:0000313" key="1">
    <source>
        <dbReference type="EMBL" id="GAI60566.1"/>
    </source>
</evidence>
<comment type="caution">
    <text evidence="1">The sequence shown here is derived from an EMBL/GenBank/DDBJ whole genome shotgun (WGS) entry which is preliminary data.</text>
</comment>
<dbReference type="EMBL" id="BARW01004177">
    <property type="protein sequence ID" value="GAI60566.1"/>
    <property type="molecule type" value="Genomic_DNA"/>
</dbReference>
<accession>X1R0F9</accession>
<feature type="non-terminal residue" evidence="1">
    <location>
        <position position="1"/>
    </location>
</feature>
<organism evidence="1">
    <name type="scientific">marine sediment metagenome</name>
    <dbReference type="NCBI Taxonomy" id="412755"/>
    <lineage>
        <taxon>unclassified sequences</taxon>
        <taxon>metagenomes</taxon>
        <taxon>ecological metagenomes</taxon>
    </lineage>
</organism>
<protein>
    <recommendedName>
        <fullName evidence="2">HEAT repeat domain-containing protein</fullName>
    </recommendedName>
</protein>
<proteinExistence type="predicted"/>
<name>X1R0F9_9ZZZZ</name>
<dbReference type="AlphaFoldDB" id="X1R0F9"/>
<evidence type="ECO:0008006" key="2">
    <source>
        <dbReference type="Google" id="ProtNLM"/>
    </source>
</evidence>
<sequence>CDSTNTGIELILYLLARTNTDKGTALIIEGLLSRFESIKKAAFNALATLAERKELKGYLERNRKFHDPLVAAMADHISQPGYVYPAVKALGFIGTEESLSVIIDEIDRQALTGNPLRPAFSKAITDVARDMEFRHFLSRGSALTKYFSEHEYIADTTIKLRDHIFQHKDAGYEEILSKLKQIDPDRGKGWSGIIF</sequence>